<evidence type="ECO:0000313" key="2">
    <source>
        <dbReference type="Proteomes" id="UP000814033"/>
    </source>
</evidence>
<accession>A0ACB8S4Y3</accession>
<organism evidence="1 2">
    <name type="scientific">Auriscalpium vulgare</name>
    <dbReference type="NCBI Taxonomy" id="40419"/>
    <lineage>
        <taxon>Eukaryota</taxon>
        <taxon>Fungi</taxon>
        <taxon>Dikarya</taxon>
        <taxon>Basidiomycota</taxon>
        <taxon>Agaricomycotina</taxon>
        <taxon>Agaricomycetes</taxon>
        <taxon>Russulales</taxon>
        <taxon>Auriscalpiaceae</taxon>
        <taxon>Auriscalpium</taxon>
    </lineage>
</organism>
<reference evidence="1" key="2">
    <citation type="journal article" date="2022" name="New Phytol.">
        <title>Evolutionary transition to the ectomycorrhizal habit in the genomes of a hyperdiverse lineage of mushroom-forming fungi.</title>
        <authorList>
            <person name="Looney B."/>
            <person name="Miyauchi S."/>
            <person name="Morin E."/>
            <person name="Drula E."/>
            <person name="Courty P.E."/>
            <person name="Kohler A."/>
            <person name="Kuo A."/>
            <person name="LaButti K."/>
            <person name="Pangilinan J."/>
            <person name="Lipzen A."/>
            <person name="Riley R."/>
            <person name="Andreopoulos W."/>
            <person name="He G."/>
            <person name="Johnson J."/>
            <person name="Nolan M."/>
            <person name="Tritt A."/>
            <person name="Barry K.W."/>
            <person name="Grigoriev I.V."/>
            <person name="Nagy L.G."/>
            <person name="Hibbett D."/>
            <person name="Henrissat B."/>
            <person name="Matheny P.B."/>
            <person name="Labbe J."/>
            <person name="Martin F.M."/>
        </authorList>
    </citation>
    <scope>NUCLEOTIDE SEQUENCE</scope>
    <source>
        <strain evidence="1">FP105234-sp</strain>
    </source>
</reference>
<reference evidence="1" key="1">
    <citation type="submission" date="2021-02" db="EMBL/GenBank/DDBJ databases">
        <authorList>
            <consortium name="DOE Joint Genome Institute"/>
            <person name="Ahrendt S."/>
            <person name="Looney B.P."/>
            <person name="Miyauchi S."/>
            <person name="Morin E."/>
            <person name="Drula E."/>
            <person name="Courty P.E."/>
            <person name="Chicoki N."/>
            <person name="Fauchery L."/>
            <person name="Kohler A."/>
            <person name="Kuo A."/>
            <person name="Labutti K."/>
            <person name="Pangilinan J."/>
            <person name="Lipzen A."/>
            <person name="Riley R."/>
            <person name="Andreopoulos W."/>
            <person name="He G."/>
            <person name="Johnson J."/>
            <person name="Barry K.W."/>
            <person name="Grigoriev I.V."/>
            <person name="Nagy L."/>
            <person name="Hibbett D."/>
            <person name="Henrissat B."/>
            <person name="Matheny P.B."/>
            <person name="Labbe J."/>
            <person name="Martin F."/>
        </authorList>
    </citation>
    <scope>NUCLEOTIDE SEQUENCE</scope>
    <source>
        <strain evidence="1">FP105234-sp</strain>
    </source>
</reference>
<gene>
    <name evidence="1" type="ORF">FA95DRAFT_413563</name>
</gene>
<proteinExistence type="predicted"/>
<keyword evidence="2" id="KW-1185">Reference proteome</keyword>
<comment type="caution">
    <text evidence="1">The sequence shown here is derived from an EMBL/GenBank/DDBJ whole genome shotgun (WGS) entry which is preliminary data.</text>
</comment>
<name>A0ACB8S4Y3_9AGAM</name>
<dbReference type="EMBL" id="MU275856">
    <property type="protein sequence ID" value="KAI0050956.1"/>
    <property type="molecule type" value="Genomic_DNA"/>
</dbReference>
<sequence length="130" mass="13825">MRLHSRIATHSLLPKWLRRAVMPAPPKSVPRPLSTPFLRAPLTVLSAASAMAPPMLARASISSSMRSLMKSRISRLVGASLYNPLVEESRDASATEERSETAEHAVLEGSADGAFGGLCNGASDARACLE</sequence>
<protein>
    <submittedName>
        <fullName evidence="1">Uncharacterized protein</fullName>
    </submittedName>
</protein>
<dbReference type="Proteomes" id="UP000814033">
    <property type="component" value="Unassembled WGS sequence"/>
</dbReference>
<evidence type="ECO:0000313" key="1">
    <source>
        <dbReference type="EMBL" id="KAI0050956.1"/>
    </source>
</evidence>